<organism evidence="2 4">
    <name type="scientific">Anaerotignum propionicum DSM 1682</name>
    <dbReference type="NCBI Taxonomy" id="991789"/>
    <lineage>
        <taxon>Bacteria</taxon>
        <taxon>Bacillati</taxon>
        <taxon>Bacillota</taxon>
        <taxon>Clostridia</taxon>
        <taxon>Lachnospirales</taxon>
        <taxon>Anaerotignaceae</taxon>
        <taxon>Anaerotignum</taxon>
    </lineage>
</organism>
<reference evidence="4" key="4">
    <citation type="submission" date="2016-11" db="EMBL/GenBank/DDBJ databases">
        <authorList>
            <person name="Jaros S."/>
            <person name="Januszkiewicz K."/>
            <person name="Wedrychowicz H."/>
        </authorList>
    </citation>
    <scope>NUCLEOTIDE SEQUENCE [LARGE SCALE GENOMIC DNA]</scope>
    <source>
        <strain evidence="4">DSM 1682</strain>
    </source>
</reference>
<reference evidence="1 3" key="1">
    <citation type="journal article" date="2016" name="Genome Announc.">
        <title>Complete Genome Sequence of the Amino Acid-Fermenting Clostridium propionicum X2 (DSM 1682).</title>
        <authorList>
            <person name="Poehlein A."/>
            <person name="Schlien K."/>
            <person name="Chowdhury N.P."/>
            <person name="Gottschalk G."/>
            <person name="Buckel W."/>
            <person name="Daniel R."/>
        </authorList>
    </citation>
    <scope>NUCLEOTIDE SEQUENCE [LARGE SCALE GENOMIC DNA]</scope>
    <source>
        <strain evidence="1 3">X2</strain>
    </source>
</reference>
<gene>
    <name evidence="1" type="ORF">CPRO_23210</name>
    <name evidence="2" type="ORF">SAMN02745151_02336</name>
</gene>
<dbReference type="OrthoDB" id="1690493at2"/>
<reference evidence="2" key="3">
    <citation type="submission" date="2016-11" db="EMBL/GenBank/DDBJ databases">
        <authorList>
            <person name="Varghese N."/>
            <person name="Submissions S."/>
        </authorList>
    </citation>
    <scope>NUCLEOTIDE SEQUENCE</scope>
    <source>
        <strain evidence="2">DSM 1682</strain>
    </source>
</reference>
<dbReference type="EMBL" id="CP014223">
    <property type="protein sequence ID" value="AMJ41888.1"/>
    <property type="molecule type" value="Genomic_DNA"/>
</dbReference>
<evidence type="ECO:0000313" key="2">
    <source>
        <dbReference type="EMBL" id="SHE95668.1"/>
    </source>
</evidence>
<evidence type="ECO:0008006" key="5">
    <source>
        <dbReference type="Google" id="ProtNLM"/>
    </source>
</evidence>
<name>A0A120MKD0_ANAPI</name>
<dbReference type="Proteomes" id="UP000184204">
    <property type="component" value="Unassembled WGS sequence"/>
</dbReference>
<dbReference type="KEGG" id="cpro:CPRO_23210"/>
<reference evidence="3" key="2">
    <citation type="submission" date="2016-01" db="EMBL/GenBank/DDBJ databases">
        <authorList>
            <person name="Poehlein A."/>
            <person name="Schlien K."/>
            <person name="Gottschalk G."/>
            <person name="Buckel W."/>
            <person name="Daniel R."/>
        </authorList>
    </citation>
    <scope>NUCLEOTIDE SEQUENCE [LARGE SCALE GENOMIC DNA]</scope>
    <source>
        <strain evidence="3">X2</strain>
    </source>
</reference>
<proteinExistence type="predicted"/>
<keyword evidence="3" id="KW-1185">Reference proteome</keyword>
<dbReference type="AlphaFoldDB" id="A0A120MKD0"/>
<dbReference type="Proteomes" id="UP000068026">
    <property type="component" value="Chromosome"/>
</dbReference>
<evidence type="ECO:0000313" key="3">
    <source>
        <dbReference type="Proteomes" id="UP000068026"/>
    </source>
</evidence>
<protein>
    <recommendedName>
        <fullName evidence="5">Chloramphenicol resistance protein</fullName>
    </recommendedName>
</protein>
<evidence type="ECO:0000313" key="1">
    <source>
        <dbReference type="EMBL" id="AMJ41888.1"/>
    </source>
</evidence>
<sequence length="147" mass="16591">MENKSLIQSIRDFFCTCPLLKDGAIHVDYLGVLPTEYSIDGVPAKKEVKAYIDGSALCQYVFTFGSVEKYGSDVETNIENSGFYENFVGWLKEKSLKKELPSLGCGREALSIEAESEGYVIDARENMARYQIQCRLLYFEKGVKEIT</sequence>
<evidence type="ECO:0000313" key="4">
    <source>
        <dbReference type="Proteomes" id="UP000184204"/>
    </source>
</evidence>
<dbReference type="RefSeq" id="WP_066051828.1">
    <property type="nucleotide sequence ID" value="NZ_CP014223.1"/>
</dbReference>
<dbReference type="EMBL" id="FQUA01000011">
    <property type="protein sequence ID" value="SHE95668.1"/>
    <property type="molecule type" value="Genomic_DNA"/>
</dbReference>
<accession>A0A120MKD0</accession>